<accession>A0A0C9Z7J7</accession>
<evidence type="ECO:0000313" key="2">
    <source>
        <dbReference type="Proteomes" id="UP000054018"/>
    </source>
</evidence>
<dbReference type="Proteomes" id="UP000054018">
    <property type="component" value="Unassembled WGS sequence"/>
</dbReference>
<reference evidence="2" key="2">
    <citation type="submission" date="2015-01" db="EMBL/GenBank/DDBJ databases">
        <title>Evolutionary Origins and Diversification of the Mycorrhizal Mutualists.</title>
        <authorList>
            <consortium name="DOE Joint Genome Institute"/>
            <consortium name="Mycorrhizal Genomics Consortium"/>
            <person name="Kohler A."/>
            <person name="Kuo A."/>
            <person name="Nagy L.G."/>
            <person name="Floudas D."/>
            <person name="Copeland A."/>
            <person name="Barry K.W."/>
            <person name="Cichocki N."/>
            <person name="Veneault-Fourrey C."/>
            <person name="LaButti K."/>
            <person name="Lindquist E.A."/>
            <person name="Lipzen A."/>
            <person name="Lundell T."/>
            <person name="Morin E."/>
            <person name="Murat C."/>
            <person name="Riley R."/>
            <person name="Ohm R."/>
            <person name="Sun H."/>
            <person name="Tunlid A."/>
            <person name="Henrissat B."/>
            <person name="Grigoriev I.V."/>
            <person name="Hibbett D.S."/>
            <person name="Martin F."/>
        </authorList>
    </citation>
    <scope>NUCLEOTIDE SEQUENCE [LARGE SCALE GENOMIC DNA]</scope>
    <source>
        <strain evidence="2">441</strain>
    </source>
</reference>
<dbReference type="EMBL" id="KN833709">
    <property type="protein sequence ID" value="KIK25311.1"/>
    <property type="molecule type" value="Genomic_DNA"/>
</dbReference>
<sequence length="59" mass="6279">MMDTILVPCVLTEQRLRMTARKNMGMAGVKAPGGRTALLGIGLSENTGAYQSRRQSAGL</sequence>
<proteinExistence type="predicted"/>
<evidence type="ECO:0000313" key="1">
    <source>
        <dbReference type="EMBL" id="KIK25311.1"/>
    </source>
</evidence>
<dbReference type="AlphaFoldDB" id="A0A0C9Z7J7"/>
<name>A0A0C9Z7J7_9AGAM</name>
<organism evidence="1 2">
    <name type="scientific">Pisolithus microcarpus 441</name>
    <dbReference type="NCBI Taxonomy" id="765257"/>
    <lineage>
        <taxon>Eukaryota</taxon>
        <taxon>Fungi</taxon>
        <taxon>Dikarya</taxon>
        <taxon>Basidiomycota</taxon>
        <taxon>Agaricomycotina</taxon>
        <taxon>Agaricomycetes</taxon>
        <taxon>Agaricomycetidae</taxon>
        <taxon>Boletales</taxon>
        <taxon>Sclerodermatineae</taxon>
        <taxon>Pisolithaceae</taxon>
        <taxon>Pisolithus</taxon>
    </lineage>
</organism>
<protein>
    <submittedName>
        <fullName evidence="1">Uncharacterized protein</fullName>
    </submittedName>
</protein>
<reference evidence="1 2" key="1">
    <citation type="submission" date="2014-04" db="EMBL/GenBank/DDBJ databases">
        <authorList>
            <consortium name="DOE Joint Genome Institute"/>
            <person name="Kuo A."/>
            <person name="Kohler A."/>
            <person name="Costa M.D."/>
            <person name="Nagy L.G."/>
            <person name="Floudas D."/>
            <person name="Copeland A."/>
            <person name="Barry K.W."/>
            <person name="Cichocki N."/>
            <person name="Veneault-Fourrey C."/>
            <person name="LaButti K."/>
            <person name="Lindquist E.A."/>
            <person name="Lipzen A."/>
            <person name="Lundell T."/>
            <person name="Morin E."/>
            <person name="Murat C."/>
            <person name="Sun H."/>
            <person name="Tunlid A."/>
            <person name="Henrissat B."/>
            <person name="Grigoriev I.V."/>
            <person name="Hibbett D.S."/>
            <person name="Martin F."/>
            <person name="Nordberg H.P."/>
            <person name="Cantor M.N."/>
            <person name="Hua S.X."/>
        </authorList>
    </citation>
    <scope>NUCLEOTIDE SEQUENCE [LARGE SCALE GENOMIC DNA]</scope>
    <source>
        <strain evidence="1 2">441</strain>
    </source>
</reference>
<keyword evidence="2" id="KW-1185">Reference proteome</keyword>
<dbReference type="HOGENOM" id="CLU_2961727_0_0_1"/>
<gene>
    <name evidence="1" type="ORF">PISMIDRAFT_677319</name>
</gene>